<evidence type="ECO:0008006" key="3">
    <source>
        <dbReference type="Google" id="ProtNLM"/>
    </source>
</evidence>
<proteinExistence type="predicted"/>
<comment type="caution">
    <text evidence="1">The sequence shown here is derived from an EMBL/GenBank/DDBJ whole genome shotgun (WGS) entry which is preliminary data.</text>
</comment>
<dbReference type="Proteomes" id="UP000601597">
    <property type="component" value="Unassembled WGS sequence"/>
</dbReference>
<dbReference type="EMBL" id="BMXV01000003">
    <property type="protein sequence ID" value="GGY71335.1"/>
    <property type="molecule type" value="Genomic_DNA"/>
</dbReference>
<sequence length="61" mass="7154">MDNRQDRVRSPCVSVCALDENDVCIGCHRTGDEILRWTSMTNDERRQVLQYVAQREEKTLL</sequence>
<keyword evidence="2" id="KW-1185">Reference proteome</keyword>
<organism evidence="1 2">
    <name type="scientific">Marinobacter zhanjiangensis</name>
    <dbReference type="NCBI Taxonomy" id="578215"/>
    <lineage>
        <taxon>Bacteria</taxon>
        <taxon>Pseudomonadati</taxon>
        <taxon>Pseudomonadota</taxon>
        <taxon>Gammaproteobacteria</taxon>
        <taxon>Pseudomonadales</taxon>
        <taxon>Marinobacteraceae</taxon>
        <taxon>Marinobacter</taxon>
    </lineage>
</organism>
<reference evidence="2" key="1">
    <citation type="journal article" date="2019" name="Int. J. Syst. Evol. Microbiol.">
        <title>The Global Catalogue of Microorganisms (GCM) 10K type strain sequencing project: providing services to taxonomists for standard genome sequencing and annotation.</title>
        <authorList>
            <consortium name="The Broad Institute Genomics Platform"/>
            <consortium name="The Broad Institute Genome Sequencing Center for Infectious Disease"/>
            <person name="Wu L."/>
            <person name="Ma J."/>
        </authorList>
    </citation>
    <scope>NUCLEOTIDE SEQUENCE [LARGE SCALE GENOMIC DNA]</scope>
    <source>
        <strain evidence="2">KCTC 22280</strain>
    </source>
</reference>
<gene>
    <name evidence="1" type="ORF">GCM10007071_18240</name>
</gene>
<protein>
    <recommendedName>
        <fullName evidence="3">DUF1289 domain-containing protein</fullName>
    </recommendedName>
</protein>
<dbReference type="RefSeq" id="WP_189575596.1">
    <property type="nucleotide sequence ID" value="NZ_BMXV01000003.1"/>
</dbReference>
<dbReference type="InterPro" id="IPR010710">
    <property type="entry name" value="DUF1289"/>
</dbReference>
<dbReference type="PANTHER" id="PTHR35175:SF2">
    <property type="entry name" value="DUF1289 DOMAIN-CONTAINING PROTEIN"/>
    <property type="match status" value="1"/>
</dbReference>
<name>A0ABQ3B2M1_9GAMM</name>
<evidence type="ECO:0000313" key="2">
    <source>
        <dbReference type="Proteomes" id="UP000601597"/>
    </source>
</evidence>
<evidence type="ECO:0000313" key="1">
    <source>
        <dbReference type="EMBL" id="GGY71335.1"/>
    </source>
</evidence>
<dbReference type="PANTHER" id="PTHR35175">
    <property type="entry name" value="DUF1289 DOMAIN-CONTAINING PROTEIN"/>
    <property type="match status" value="1"/>
</dbReference>
<accession>A0ABQ3B2M1</accession>
<dbReference type="Pfam" id="PF06945">
    <property type="entry name" value="DUF1289"/>
    <property type="match status" value="1"/>
</dbReference>